<evidence type="ECO:0000313" key="2">
    <source>
        <dbReference type="Proteomes" id="UP000744676"/>
    </source>
</evidence>
<keyword evidence="2" id="KW-1185">Reference proteome</keyword>
<organism evidence="1 2">
    <name type="scientific">Geotrichum galactomycetum</name>
    <dbReference type="NCBI Taxonomy" id="27317"/>
    <lineage>
        <taxon>Eukaryota</taxon>
        <taxon>Fungi</taxon>
        <taxon>Dikarya</taxon>
        <taxon>Ascomycota</taxon>
        <taxon>Saccharomycotina</taxon>
        <taxon>Dipodascomycetes</taxon>
        <taxon>Dipodascales</taxon>
        <taxon>Dipodascaceae</taxon>
        <taxon>Geotrichum</taxon>
    </lineage>
</organism>
<accession>A0ACB6UZS4</accession>
<evidence type="ECO:0000313" key="1">
    <source>
        <dbReference type="EMBL" id="KAF5093440.1"/>
    </source>
</evidence>
<gene>
    <name evidence="1" type="ORF">D0Z00_004061</name>
</gene>
<sequence length="547" mass="59994">MYSAIRVGLHCPGYARDFGRIKADNPSYPKISEQIRTWVGCNVVSQTIATVYGFPAFTNFDATVLSACDANSGIEVPETIKQLMQIQHLEEDIAKTLNSNPKDPLGLSELSERLSLIQILSRKMDELELKLGEIDDCRKFVLLSARVHLLTYYFLDNEGFSDLQLQKGMMHAYNSALALMEHSERAHRRDRTFFRYMPSIYAQALWQSSCIVCRIYHSPLGQFINSRAGKQTYAACVSLISKASILKHDMMYRAAEIMQQVWRLYGVLFKRTGGGMAPRTVIRTRMSASVFFDSLWTLREEIGIRSVAPTVLDQRNPADADDDDDEVEMPAPMTTNVITADAASIISPERAMVSPVQAAKNAEMGKKKVKIQPSPVRGISSRGRGRGTGRRKTEPRKPRAESTSSLGSDLSPVVPGISVTTSGIAGGFSVSPSAANNSHLSNLNGSESALGLSGDALIGSGAFTESGKGAGLAIANERGFGSVADNNNTSNNNIHTQHQPVQESVINEIDFYSWEADNIWRDVDMLMSDFGFRMEEGPSGSNGIGKR</sequence>
<name>A0ACB6UZS4_9ASCO</name>
<protein>
    <submittedName>
        <fullName evidence="1">Uncharacterized protein</fullName>
    </submittedName>
</protein>
<proteinExistence type="predicted"/>
<dbReference type="EMBL" id="QVQA01000236">
    <property type="protein sequence ID" value="KAF5093440.1"/>
    <property type="molecule type" value="Genomic_DNA"/>
</dbReference>
<reference evidence="1 2" key="1">
    <citation type="journal article" date="2020" name="Front. Microbiol.">
        <title>Phenotypic and Genetic Characterization of the Cheese Ripening Yeast Geotrichum candidum.</title>
        <authorList>
            <person name="Perkins V."/>
            <person name="Vignola S."/>
            <person name="Lessard M.H."/>
            <person name="Plante P.L."/>
            <person name="Corbeil J."/>
            <person name="Dugat-Bony E."/>
            <person name="Frenette M."/>
            <person name="Labrie S."/>
        </authorList>
    </citation>
    <scope>NUCLEOTIDE SEQUENCE [LARGE SCALE GENOMIC DNA]</scope>
    <source>
        <strain evidence="1 2">LMA-1147</strain>
    </source>
</reference>
<dbReference type="Proteomes" id="UP000744676">
    <property type="component" value="Unassembled WGS sequence"/>
</dbReference>
<comment type="caution">
    <text evidence="1">The sequence shown here is derived from an EMBL/GenBank/DDBJ whole genome shotgun (WGS) entry which is preliminary data.</text>
</comment>